<evidence type="ECO:0000256" key="11">
    <source>
        <dbReference type="PROSITE-ProRule" id="PRU01091"/>
    </source>
</evidence>
<dbReference type="GO" id="GO:0005829">
    <property type="term" value="C:cytosol"/>
    <property type="evidence" value="ECO:0007669"/>
    <property type="project" value="TreeGrafter"/>
</dbReference>
<dbReference type="GO" id="GO:0000976">
    <property type="term" value="F:transcription cis-regulatory region binding"/>
    <property type="evidence" value="ECO:0007669"/>
    <property type="project" value="TreeGrafter"/>
</dbReference>
<dbReference type="Proteomes" id="UP000006633">
    <property type="component" value="Chromosome"/>
</dbReference>
<dbReference type="Gene3D" id="1.10.10.10">
    <property type="entry name" value="Winged helix-like DNA-binding domain superfamily/Winged helix DNA-binding domain"/>
    <property type="match status" value="1"/>
</dbReference>
<keyword evidence="8" id="KW-0804">Transcription</keyword>
<dbReference type="SUPFAM" id="SSF46894">
    <property type="entry name" value="C-terminal effector domain of the bipartite response regulators"/>
    <property type="match status" value="1"/>
</dbReference>
<feature type="DNA-binding region" description="OmpR/PhoB-type" evidence="11">
    <location>
        <begin position="134"/>
        <end position="234"/>
    </location>
</feature>
<dbReference type="SMART" id="SM00448">
    <property type="entry name" value="REC"/>
    <property type="match status" value="1"/>
</dbReference>
<gene>
    <name evidence="14" type="ordered locus">Snov_1984</name>
</gene>
<keyword evidence="2" id="KW-0963">Cytoplasm</keyword>
<accession>D7A022</accession>
<dbReference type="eggNOG" id="COG0745">
    <property type="taxonomic scope" value="Bacteria"/>
</dbReference>
<dbReference type="PANTHER" id="PTHR48111">
    <property type="entry name" value="REGULATOR OF RPOS"/>
    <property type="match status" value="1"/>
</dbReference>
<keyword evidence="3 10" id="KW-0597">Phosphoprotein</keyword>
<dbReference type="OrthoDB" id="9784252at2"/>
<dbReference type="InterPro" id="IPR001867">
    <property type="entry name" value="OmpR/PhoB-type_DNA-bd"/>
</dbReference>
<dbReference type="InterPro" id="IPR001789">
    <property type="entry name" value="Sig_transdc_resp-reg_receiver"/>
</dbReference>
<comment type="subcellular location">
    <subcellularLocation>
        <location evidence="1">Cytoplasm</location>
    </subcellularLocation>
</comment>
<feature type="domain" description="Response regulatory" evidence="12">
    <location>
        <begin position="6"/>
        <end position="119"/>
    </location>
</feature>
<dbReference type="Pfam" id="PF00072">
    <property type="entry name" value="Response_reg"/>
    <property type="match status" value="1"/>
</dbReference>
<evidence type="ECO:0000313" key="15">
    <source>
        <dbReference type="Proteomes" id="UP000006633"/>
    </source>
</evidence>
<proteinExistence type="predicted"/>
<keyword evidence="5" id="KW-0805">Transcription regulation</keyword>
<dbReference type="CDD" id="cd00383">
    <property type="entry name" value="trans_reg_C"/>
    <property type="match status" value="1"/>
</dbReference>
<evidence type="ECO:0000256" key="8">
    <source>
        <dbReference type="ARBA" id="ARBA00023163"/>
    </source>
</evidence>
<dbReference type="GO" id="GO:0006355">
    <property type="term" value="P:regulation of DNA-templated transcription"/>
    <property type="evidence" value="ECO:0007669"/>
    <property type="project" value="InterPro"/>
</dbReference>
<evidence type="ECO:0000259" key="13">
    <source>
        <dbReference type="PROSITE" id="PS51755"/>
    </source>
</evidence>
<keyword evidence="7" id="KW-0010">Activator</keyword>
<keyword evidence="6 11" id="KW-0238">DNA-binding</keyword>
<dbReference type="PANTHER" id="PTHR48111:SF4">
    <property type="entry name" value="DNA-BINDING DUAL TRANSCRIPTIONAL REGULATOR OMPR"/>
    <property type="match status" value="1"/>
</dbReference>
<evidence type="ECO:0000256" key="6">
    <source>
        <dbReference type="ARBA" id="ARBA00023125"/>
    </source>
</evidence>
<dbReference type="PROSITE" id="PS51755">
    <property type="entry name" value="OMPR_PHOB"/>
    <property type="match status" value="1"/>
</dbReference>
<sequence length="239" mass="26947">METAPHIAIVDDHRDIRDLVGKYLQKHGYRTSLAENAAAFRRLLDRNAIDLVVLDIMMPGEDGLSLCRYLRESSTVPVIMLTAMTEETDRIVGLELGADDYLAKPFNPRELLARIKAVLRRVQSLPPQRGQLKAKEVRFERWSLNVGRRELTGEDGMAVPLSTAEFRLLSVFLDHAGLVLSRDQLLDLTVGRSAEPFDRAIDNQVSRLRKKIESDPKSPTLIKTHWGGGYSFSAEVVRQ</sequence>
<dbReference type="KEGG" id="sno:Snov_1984"/>
<keyword evidence="15" id="KW-1185">Reference proteome</keyword>
<evidence type="ECO:0000256" key="7">
    <source>
        <dbReference type="ARBA" id="ARBA00023159"/>
    </source>
</evidence>
<dbReference type="Gene3D" id="3.40.50.2300">
    <property type="match status" value="1"/>
</dbReference>
<dbReference type="Gene3D" id="6.10.250.690">
    <property type="match status" value="1"/>
</dbReference>
<dbReference type="GO" id="GO:0000156">
    <property type="term" value="F:phosphorelay response regulator activity"/>
    <property type="evidence" value="ECO:0007669"/>
    <property type="project" value="TreeGrafter"/>
</dbReference>
<dbReference type="AlphaFoldDB" id="D7A022"/>
<dbReference type="InterPro" id="IPR016032">
    <property type="entry name" value="Sig_transdc_resp-reg_C-effctor"/>
</dbReference>
<dbReference type="RefSeq" id="WP_013166787.1">
    <property type="nucleotide sequence ID" value="NC_014217.1"/>
</dbReference>
<evidence type="ECO:0000256" key="9">
    <source>
        <dbReference type="ARBA" id="ARBA00067337"/>
    </source>
</evidence>
<feature type="domain" description="OmpR/PhoB-type" evidence="13">
    <location>
        <begin position="134"/>
        <end position="234"/>
    </location>
</feature>
<dbReference type="EMBL" id="CP002026">
    <property type="protein sequence ID" value="ADH89283.1"/>
    <property type="molecule type" value="Genomic_DNA"/>
</dbReference>
<evidence type="ECO:0000256" key="4">
    <source>
        <dbReference type="ARBA" id="ARBA00023012"/>
    </source>
</evidence>
<name>D7A022_ANCN5</name>
<keyword evidence="4" id="KW-0902">Two-component regulatory system</keyword>
<dbReference type="Pfam" id="PF00486">
    <property type="entry name" value="Trans_reg_C"/>
    <property type="match status" value="1"/>
</dbReference>
<evidence type="ECO:0000256" key="10">
    <source>
        <dbReference type="PROSITE-ProRule" id="PRU00169"/>
    </source>
</evidence>
<feature type="modified residue" description="4-aspartylphosphate" evidence="10">
    <location>
        <position position="55"/>
    </location>
</feature>
<dbReference type="SUPFAM" id="SSF52172">
    <property type="entry name" value="CheY-like"/>
    <property type="match status" value="1"/>
</dbReference>
<evidence type="ECO:0000256" key="2">
    <source>
        <dbReference type="ARBA" id="ARBA00022490"/>
    </source>
</evidence>
<evidence type="ECO:0000256" key="3">
    <source>
        <dbReference type="ARBA" id="ARBA00022553"/>
    </source>
</evidence>
<dbReference type="GO" id="GO:0032993">
    <property type="term" value="C:protein-DNA complex"/>
    <property type="evidence" value="ECO:0007669"/>
    <property type="project" value="TreeGrafter"/>
</dbReference>
<dbReference type="InterPro" id="IPR036388">
    <property type="entry name" value="WH-like_DNA-bd_sf"/>
</dbReference>
<evidence type="ECO:0000256" key="5">
    <source>
        <dbReference type="ARBA" id="ARBA00023015"/>
    </source>
</evidence>
<evidence type="ECO:0000259" key="12">
    <source>
        <dbReference type="PROSITE" id="PS50110"/>
    </source>
</evidence>
<dbReference type="HOGENOM" id="CLU_000445_30_4_5"/>
<organism evidence="14 15">
    <name type="scientific">Ancylobacter novellus (strain ATCC 8093 / DSM 506 / JCM 20403 / CCM 1077 / IAM 12100 / NBRC 12443 / NCIMB 10456)</name>
    <name type="common">Starkeya novella</name>
    <dbReference type="NCBI Taxonomy" id="639283"/>
    <lineage>
        <taxon>Bacteria</taxon>
        <taxon>Pseudomonadati</taxon>
        <taxon>Pseudomonadota</taxon>
        <taxon>Alphaproteobacteria</taxon>
        <taxon>Hyphomicrobiales</taxon>
        <taxon>Xanthobacteraceae</taxon>
        <taxon>Ancylobacter</taxon>
    </lineage>
</organism>
<dbReference type="STRING" id="639283.Snov_1984"/>
<evidence type="ECO:0000313" key="14">
    <source>
        <dbReference type="EMBL" id="ADH89283.1"/>
    </source>
</evidence>
<dbReference type="InterPro" id="IPR011006">
    <property type="entry name" value="CheY-like_superfamily"/>
</dbReference>
<dbReference type="InterPro" id="IPR039420">
    <property type="entry name" value="WalR-like"/>
</dbReference>
<dbReference type="FunFam" id="3.40.50.2300:FF:000001">
    <property type="entry name" value="DNA-binding response regulator PhoB"/>
    <property type="match status" value="1"/>
</dbReference>
<protein>
    <recommendedName>
        <fullName evidence="9">Regulatory protein VirG</fullName>
    </recommendedName>
</protein>
<dbReference type="PROSITE" id="PS50110">
    <property type="entry name" value="RESPONSE_REGULATORY"/>
    <property type="match status" value="1"/>
</dbReference>
<dbReference type="SMART" id="SM00862">
    <property type="entry name" value="Trans_reg_C"/>
    <property type="match status" value="1"/>
</dbReference>
<dbReference type="FunFam" id="1.10.10.10:FF:000099">
    <property type="entry name" value="Two-component system response regulator TorR"/>
    <property type="match status" value="1"/>
</dbReference>
<reference evidence="14 15" key="1">
    <citation type="journal article" date="2012" name="Stand. Genomic Sci.">
        <title>Complete genome sequence of the facultatively chemolithoautotrophic and methylotrophic alpha Proteobacterium Starkeya novella type strain (ATCC 8093(T)).</title>
        <authorList>
            <person name="Kappler U."/>
            <person name="Davenport K."/>
            <person name="Beatson S."/>
            <person name="Lucas S."/>
            <person name="Lapidus A."/>
            <person name="Copeland A."/>
            <person name="Berry K.W."/>
            <person name="Glavina Del Rio T."/>
            <person name="Hammon N."/>
            <person name="Dalin E."/>
            <person name="Tice H."/>
            <person name="Pitluck S."/>
            <person name="Richardson P."/>
            <person name="Bruce D."/>
            <person name="Goodwin L.A."/>
            <person name="Han C."/>
            <person name="Tapia R."/>
            <person name="Detter J.C."/>
            <person name="Chang Y.J."/>
            <person name="Jeffries C.D."/>
            <person name="Land M."/>
            <person name="Hauser L."/>
            <person name="Kyrpides N.C."/>
            <person name="Goker M."/>
            <person name="Ivanova N."/>
            <person name="Klenk H.P."/>
            <person name="Woyke T."/>
        </authorList>
    </citation>
    <scope>NUCLEOTIDE SEQUENCE [LARGE SCALE GENOMIC DNA]</scope>
    <source>
        <strain evidence="15">ATCC 8093 / DSM 506 / JCM 20403 / CCM 1077 / IAM 12100 / NBRC 12443 / NCIMB 10456</strain>
    </source>
</reference>
<evidence type="ECO:0000256" key="1">
    <source>
        <dbReference type="ARBA" id="ARBA00004496"/>
    </source>
</evidence>